<dbReference type="Gene3D" id="3.40.50.2000">
    <property type="entry name" value="Glycogen Phosphorylase B"/>
    <property type="match status" value="1"/>
</dbReference>
<proteinExistence type="predicted"/>
<feature type="region of interest" description="Disordered" evidence="1">
    <location>
        <begin position="680"/>
        <end position="703"/>
    </location>
</feature>
<evidence type="ECO:0000313" key="3">
    <source>
        <dbReference type="Proteomes" id="UP000680815"/>
    </source>
</evidence>
<dbReference type="SUPFAM" id="SSF53756">
    <property type="entry name" value="UDP-Glycosyltransferase/glycogen phosphorylase"/>
    <property type="match status" value="1"/>
</dbReference>
<gene>
    <name evidence="2" type="ORF">J5Y09_15595</name>
</gene>
<organism evidence="2 3">
    <name type="scientific">Roseomonas nitratireducens</name>
    <dbReference type="NCBI Taxonomy" id="2820810"/>
    <lineage>
        <taxon>Bacteria</taxon>
        <taxon>Pseudomonadati</taxon>
        <taxon>Pseudomonadota</taxon>
        <taxon>Alphaproteobacteria</taxon>
        <taxon>Acetobacterales</taxon>
        <taxon>Roseomonadaceae</taxon>
        <taxon>Roseomonas</taxon>
    </lineage>
</organism>
<protein>
    <recommendedName>
        <fullName evidence="4">Glycosyltransferase</fullName>
    </recommendedName>
</protein>
<dbReference type="RefSeq" id="WP_209352741.1">
    <property type="nucleotide sequence ID" value="NZ_JAGIYZ010000015.1"/>
</dbReference>
<comment type="caution">
    <text evidence="2">The sequence shown here is derived from an EMBL/GenBank/DDBJ whole genome shotgun (WGS) entry which is preliminary data.</text>
</comment>
<accession>A0ABS4AVF6</accession>
<dbReference type="Proteomes" id="UP000680815">
    <property type="component" value="Unassembled WGS sequence"/>
</dbReference>
<keyword evidence="3" id="KW-1185">Reference proteome</keyword>
<sequence>MALIILDPNLEGESGHHLAYDLAIAREAMARGQTVTIVANRRFGVSAIEGVRVLPHFTATTYAVRHDDPVTGRFDDIRHFNDLLGAELALLPADLFGPRDAVLAPTVTETHLAGLLGWMKGFEPASAPLFVVHLMFPSGVALDAAGVLQVEDPIAALAYRLAGRVAEAPGPPVHLFASGRQHAVEFSTLFGRPVPAHPLPILPDPPEAVATSGDRVLLFAGDARADKGIALLPPLVDLLAPARPGWTFAAHVNSAAAWGEAAAAATELRSRAALHPNLALAEGRLQPEAYTALLAGARIALLPYDPQRYRRKSSGVLWEAVCLGLPVVVPEGTWLENEARHWGAGHVAYAAQDPAAIAAALGGAIAERDALAQASAGAALRYRAANGAAALLDQIGELWVRHAATMSLVARPAAAAIDLAQPEEGWHRPELLKGKPVRWTDREPVLVFDWPFATPWQVELTLLTHFGAAQLERAEAQAGGLPVTLAFQREGTGGRLLASGPGPGRARPRVALRIRLAHTHRPPNDARDLGVLVAAIRIGPAGDAPRVEPAPRPCATVLSAPAAEGGWPLAASGMVMTEAGAPCVLAFRFAESAVPAMRAVRLFLAGREVPLILSAEAAGGWLATVELPAALLAGADRLPWDLMAGEADAGPAPRLVTLGAAPLGGTPLQPIDAEAPAIEAEPSPVEAAPPEPVPPQAAEESAGEGFLWHRSEGFGEAEGPFPELGVPAGVRWVVSRRARLVVQRAAPGPARIRLAYRSLLLRQRATVTAPGAAAQRFDLPGGRLQDRQEATIPIDLPGGTATVALDFEGAIREPGTGRDLVLLIEAIALD</sequence>
<evidence type="ECO:0000256" key="1">
    <source>
        <dbReference type="SAM" id="MobiDB-lite"/>
    </source>
</evidence>
<name>A0ABS4AVF6_9PROT</name>
<evidence type="ECO:0008006" key="4">
    <source>
        <dbReference type="Google" id="ProtNLM"/>
    </source>
</evidence>
<evidence type="ECO:0000313" key="2">
    <source>
        <dbReference type="EMBL" id="MBP0465349.1"/>
    </source>
</evidence>
<reference evidence="2 3" key="1">
    <citation type="submission" date="2021-03" db="EMBL/GenBank/DDBJ databases">
        <authorList>
            <person name="So Y."/>
        </authorList>
    </citation>
    <scope>NUCLEOTIDE SEQUENCE [LARGE SCALE GENOMIC DNA]</scope>
    <source>
        <strain evidence="2 3">PWR1</strain>
    </source>
</reference>
<dbReference type="EMBL" id="JAGIYZ010000015">
    <property type="protein sequence ID" value="MBP0465349.1"/>
    <property type="molecule type" value="Genomic_DNA"/>
</dbReference>